<protein>
    <recommendedName>
        <fullName evidence="6">Geranylgeranyl transferase type-2 subunit alpha</fullName>
        <ecNumber evidence="6">2.5.1.60</ecNumber>
    </recommendedName>
    <alternativeName>
        <fullName evidence="6">Geranylgeranyl transferase type II subunit alpha</fullName>
    </alternativeName>
</protein>
<dbReference type="GO" id="GO:0004663">
    <property type="term" value="F:Rab geranylgeranyltransferase activity"/>
    <property type="evidence" value="ECO:0007669"/>
    <property type="project" value="UniProtKB-UniRule"/>
</dbReference>
<dbReference type="VEuPathDB" id="PiroplasmaDB:BEWA_011320"/>
<evidence type="ECO:0000256" key="6">
    <source>
        <dbReference type="RuleBase" id="RU367120"/>
    </source>
</evidence>
<dbReference type="eggNOG" id="KOG0529">
    <property type="taxonomic scope" value="Eukaryota"/>
</dbReference>
<name>L0B3M7_THEEQ</name>
<dbReference type="EC" id="2.5.1.60" evidence="6"/>
<dbReference type="AlphaFoldDB" id="L0B3M7"/>
<dbReference type="GO" id="GO:0005968">
    <property type="term" value="C:Rab-protein geranylgeranyltransferase complex"/>
    <property type="evidence" value="ECO:0007669"/>
    <property type="project" value="TreeGrafter"/>
</dbReference>
<accession>L0B3M7</accession>
<evidence type="ECO:0000313" key="8">
    <source>
        <dbReference type="Proteomes" id="UP000031512"/>
    </source>
</evidence>
<dbReference type="PROSITE" id="PS51147">
    <property type="entry name" value="PFTA"/>
    <property type="match status" value="1"/>
</dbReference>
<evidence type="ECO:0000256" key="5">
    <source>
        <dbReference type="ARBA" id="ARBA00047658"/>
    </source>
</evidence>
<dbReference type="EMBL" id="CP001670">
    <property type="protein sequence ID" value="AFZ81714.1"/>
    <property type="molecule type" value="Genomic_DNA"/>
</dbReference>
<reference evidence="7 8" key="1">
    <citation type="journal article" date="2012" name="BMC Genomics">
        <title>Comparative genomic analysis and phylogenetic position of Theileria equi.</title>
        <authorList>
            <person name="Kappmeyer L.S."/>
            <person name="Thiagarajan M."/>
            <person name="Herndon D.R."/>
            <person name="Ramsay J.D."/>
            <person name="Caler E."/>
            <person name="Djikeng A."/>
            <person name="Gillespie J.J."/>
            <person name="Lau A.O."/>
            <person name="Roalson E.H."/>
            <person name="Silva J.C."/>
            <person name="Silva M.G."/>
            <person name="Suarez C.E."/>
            <person name="Ueti M.W."/>
            <person name="Nene V.M."/>
            <person name="Mealey R.H."/>
            <person name="Knowles D.P."/>
            <person name="Brayton K.A."/>
        </authorList>
    </citation>
    <scope>NUCLEOTIDE SEQUENCE [LARGE SCALE GENOMIC DNA]</scope>
    <source>
        <strain evidence="7 8">WA</strain>
    </source>
</reference>
<dbReference type="KEGG" id="beq:BEWA_011320"/>
<dbReference type="GeneID" id="15806456"/>
<dbReference type="RefSeq" id="XP_004831380.1">
    <property type="nucleotide sequence ID" value="XM_004831323.1"/>
</dbReference>
<comment type="catalytic activity">
    <reaction evidence="5 6">
        <text>geranylgeranyl diphosphate + L-cysteinyl-[protein] = S-geranylgeranyl-L-cysteinyl-[protein] + diphosphate</text>
        <dbReference type="Rhea" id="RHEA:21240"/>
        <dbReference type="Rhea" id="RHEA-COMP:10131"/>
        <dbReference type="Rhea" id="RHEA-COMP:11537"/>
        <dbReference type="ChEBI" id="CHEBI:29950"/>
        <dbReference type="ChEBI" id="CHEBI:33019"/>
        <dbReference type="ChEBI" id="CHEBI:57533"/>
        <dbReference type="ChEBI" id="CHEBI:86021"/>
        <dbReference type="EC" id="2.5.1.60"/>
    </reaction>
</comment>
<evidence type="ECO:0000256" key="2">
    <source>
        <dbReference type="ARBA" id="ARBA00022602"/>
    </source>
</evidence>
<dbReference type="InterPro" id="IPR002088">
    <property type="entry name" value="Prenyl_trans_a"/>
</dbReference>
<keyword evidence="4" id="KW-0677">Repeat</keyword>
<dbReference type="PANTHER" id="PTHR11129:SF2">
    <property type="entry name" value="GERANYLGERANYL TRANSFERASE TYPE-2 SUBUNIT ALPHA"/>
    <property type="match status" value="1"/>
</dbReference>
<evidence type="ECO:0000256" key="4">
    <source>
        <dbReference type="ARBA" id="ARBA00022737"/>
    </source>
</evidence>
<dbReference type="PANTHER" id="PTHR11129">
    <property type="entry name" value="PROTEIN FARNESYLTRANSFERASE ALPHA SUBUNIT/RAB GERANYLGERANYL TRANSFERASE ALPHA SUBUNIT"/>
    <property type="match status" value="1"/>
</dbReference>
<sequence>MHGKKRNDFYKTSDEREHFKKKLEAGYKLLDSFVDHISTVDSYDFIHECRDDSRTPDDHKMFELSLGIIEFMPEFPPSWDYRKKYILKMLSENATKSLVHLLDEREYNQTILKKTPKSYALWHHRLWIITLLFSIRTNDLYDILMEEITLCFKLFKFDGRNFHCWSYFNFIFHYLMKLDVSKTCKNDIQLMVSKNLADLINSNFSNYSAWYHNSNLSISLESPHNHLELITQAIYTDPHDQCLWNYYHWLLFERGSLKY</sequence>
<dbReference type="Pfam" id="PF01239">
    <property type="entry name" value="PPTA"/>
    <property type="match status" value="3"/>
</dbReference>
<dbReference type="SUPFAM" id="SSF48439">
    <property type="entry name" value="Protein prenylyltransferase"/>
    <property type="match status" value="1"/>
</dbReference>
<comment type="function">
    <text evidence="6">Catalyzes the transfer of a geranyl-geranyl moiety from geranyl-geranyl pyrophosphate to cysteines occuring in specific C-terminal amino acid sequences.</text>
</comment>
<keyword evidence="3 6" id="KW-0808">Transferase</keyword>
<evidence type="ECO:0000256" key="1">
    <source>
        <dbReference type="ARBA" id="ARBA00006734"/>
    </source>
</evidence>
<organism evidence="7 8">
    <name type="scientific">Theileria equi strain WA</name>
    <dbReference type="NCBI Taxonomy" id="1537102"/>
    <lineage>
        <taxon>Eukaryota</taxon>
        <taxon>Sar</taxon>
        <taxon>Alveolata</taxon>
        <taxon>Apicomplexa</taxon>
        <taxon>Aconoidasida</taxon>
        <taxon>Piroplasmida</taxon>
        <taxon>Theileriidae</taxon>
        <taxon>Theileria</taxon>
    </lineage>
</organism>
<dbReference type="OrthoDB" id="1658at2759"/>
<evidence type="ECO:0000313" key="7">
    <source>
        <dbReference type="EMBL" id="AFZ81714.1"/>
    </source>
</evidence>
<keyword evidence="8" id="KW-1185">Reference proteome</keyword>
<dbReference type="GO" id="GO:0097354">
    <property type="term" value="P:prenylation"/>
    <property type="evidence" value="ECO:0007669"/>
    <property type="project" value="UniProtKB-UniRule"/>
</dbReference>
<dbReference type="Proteomes" id="UP000031512">
    <property type="component" value="Chromosome 3"/>
</dbReference>
<dbReference type="Gene3D" id="1.25.40.120">
    <property type="entry name" value="Protein prenylyltransferase"/>
    <property type="match status" value="1"/>
</dbReference>
<dbReference type="STRING" id="1537102.L0B3M7"/>
<proteinExistence type="inferred from homology"/>
<evidence type="ECO:0000256" key="3">
    <source>
        <dbReference type="ARBA" id="ARBA00022679"/>
    </source>
</evidence>
<keyword evidence="2 6" id="KW-0637">Prenyltransferase</keyword>
<comment type="similarity">
    <text evidence="1 6">Belongs to the protein prenyltransferase subunit alpha family.</text>
</comment>
<gene>
    <name evidence="7" type="ORF">BEWA_011320</name>
</gene>